<keyword evidence="1" id="KW-0812">Transmembrane</keyword>
<evidence type="ECO:0000313" key="3">
    <source>
        <dbReference type="Proteomes" id="UP000184510"/>
    </source>
</evidence>
<dbReference type="InParanoid" id="A0A1M6H6D8"/>
<accession>A0A1M6H6D8</accession>
<protein>
    <recommendedName>
        <fullName evidence="4">LITAF domain-containing protein</fullName>
    </recommendedName>
</protein>
<dbReference type="EMBL" id="FQYR01000003">
    <property type="protein sequence ID" value="SHJ17732.1"/>
    <property type="molecule type" value="Genomic_DNA"/>
</dbReference>
<dbReference type="STRING" id="1123071.SAMN02745181_1375"/>
<dbReference type="AlphaFoldDB" id="A0A1M6H6D8"/>
<evidence type="ECO:0008006" key="4">
    <source>
        <dbReference type="Google" id="ProtNLM"/>
    </source>
</evidence>
<proteinExistence type="predicted"/>
<keyword evidence="3" id="KW-1185">Reference proteome</keyword>
<evidence type="ECO:0000313" key="2">
    <source>
        <dbReference type="EMBL" id="SHJ17732.1"/>
    </source>
</evidence>
<reference evidence="2 3" key="1">
    <citation type="submission" date="2016-11" db="EMBL/GenBank/DDBJ databases">
        <authorList>
            <person name="Jaros S."/>
            <person name="Januszkiewicz K."/>
            <person name="Wedrychowicz H."/>
        </authorList>
    </citation>
    <scope>NUCLEOTIDE SEQUENCE [LARGE SCALE GENOMIC DNA]</scope>
    <source>
        <strain evidence="2 3">DSM 18772</strain>
    </source>
</reference>
<dbReference type="Proteomes" id="UP000184510">
    <property type="component" value="Unassembled WGS sequence"/>
</dbReference>
<sequence length="97" mass="10824">MNRKKNVKKAPECPHCRSSTSVKYIGKRYAVYPAGCVAMISLPFAALHQAQQPVIYSCETCEKEFGVRSWIASMCQFILFVLLATIGLVILAVFFGF</sequence>
<evidence type="ECO:0000256" key="1">
    <source>
        <dbReference type="SAM" id="Phobius"/>
    </source>
</evidence>
<organism evidence="2 3">
    <name type="scientific">Rubritalea squalenifaciens DSM 18772</name>
    <dbReference type="NCBI Taxonomy" id="1123071"/>
    <lineage>
        <taxon>Bacteria</taxon>
        <taxon>Pseudomonadati</taxon>
        <taxon>Verrucomicrobiota</taxon>
        <taxon>Verrucomicrobiia</taxon>
        <taxon>Verrucomicrobiales</taxon>
        <taxon>Rubritaleaceae</taxon>
        <taxon>Rubritalea</taxon>
    </lineage>
</organism>
<keyword evidence="1" id="KW-1133">Transmembrane helix</keyword>
<name>A0A1M6H6D8_9BACT</name>
<feature type="transmembrane region" description="Helical" evidence="1">
    <location>
        <begin position="70"/>
        <end position="95"/>
    </location>
</feature>
<gene>
    <name evidence="2" type="ORF">SAMN02745181_1375</name>
</gene>
<keyword evidence="1" id="KW-0472">Membrane</keyword>